<protein>
    <submittedName>
        <fullName evidence="4">Alpha/beta hydrolase</fullName>
    </submittedName>
</protein>
<dbReference type="InterPro" id="IPR029058">
    <property type="entry name" value="AB_hydrolase_fold"/>
</dbReference>
<dbReference type="Proteomes" id="UP001589702">
    <property type="component" value="Unassembled WGS sequence"/>
</dbReference>
<evidence type="ECO:0000259" key="3">
    <source>
        <dbReference type="Pfam" id="PF07859"/>
    </source>
</evidence>
<accession>A0ABV5Y7K6</accession>
<dbReference type="SUPFAM" id="SSF53474">
    <property type="entry name" value="alpha/beta-Hydrolases"/>
    <property type="match status" value="1"/>
</dbReference>
<dbReference type="GO" id="GO:0016787">
    <property type="term" value="F:hydrolase activity"/>
    <property type="evidence" value="ECO:0007669"/>
    <property type="project" value="UniProtKB-KW"/>
</dbReference>
<feature type="domain" description="Alpha/beta hydrolase fold-3" evidence="3">
    <location>
        <begin position="85"/>
        <end position="291"/>
    </location>
</feature>
<evidence type="ECO:0000313" key="5">
    <source>
        <dbReference type="Proteomes" id="UP001589702"/>
    </source>
</evidence>
<dbReference type="PANTHER" id="PTHR48081:SF8">
    <property type="entry name" value="ALPHA_BETA HYDROLASE FOLD-3 DOMAIN-CONTAINING PROTEIN-RELATED"/>
    <property type="match status" value="1"/>
</dbReference>
<dbReference type="RefSeq" id="WP_234749695.1">
    <property type="nucleotide sequence ID" value="NZ_BAAAWN010000001.1"/>
</dbReference>
<dbReference type="Gene3D" id="3.40.50.1820">
    <property type="entry name" value="alpha/beta hydrolase"/>
    <property type="match status" value="1"/>
</dbReference>
<dbReference type="InterPro" id="IPR050300">
    <property type="entry name" value="GDXG_lipolytic_enzyme"/>
</dbReference>
<evidence type="ECO:0000256" key="2">
    <source>
        <dbReference type="ARBA" id="ARBA00022801"/>
    </source>
</evidence>
<organism evidence="4 5">
    <name type="scientific">Arthrobacter ramosus</name>
    <dbReference type="NCBI Taxonomy" id="1672"/>
    <lineage>
        <taxon>Bacteria</taxon>
        <taxon>Bacillati</taxon>
        <taxon>Actinomycetota</taxon>
        <taxon>Actinomycetes</taxon>
        <taxon>Micrococcales</taxon>
        <taxon>Micrococcaceae</taxon>
        <taxon>Arthrobacter</taxon>
    </lineage>
</organism>
<dbReference type="InterPro" id="IPR002168">
    <property type="entry name" value="Lipase_GDXG_HIS_AS"/>
</dbReference>
<dbReference type="Pfam" id="PF07859">
    <property type="entry name" value="Abhydrolase_3"/>
    <property type="match status" value="1"/>
</dbReference>
<dbReference type="InterPro" id="IPR013094">
    <property type="entry name" value="AB_hydrolase_3"/>
</dbReference>
<sequence length="327" mass="34722">MTSHDPFTGRPVAADAAGVLEGFRASGSRSFHTYTVNEVREMYERSCAANGLTGDSLSAVSDFAVDNFGVRVYAPQVLRGPTPVVLFLHGGGWVMGSLSTHDGLCRRLAALTGLPVVAVDYRLAPEHPYPAAIEDSRAALRWLFSAREVHGLEVTNAVLVGDSAGGQLAAVLAIENAENLDPLPVSAQVLIYPMVDLTMSSPSYGRVTRGFPLVADTIAWFAETYLPEGTDRTLPDVSPVFAELPAGLPPAYIITVDNDPLADEGANFAAAMARAGTEVRYQHLIGYAHGLLTSAGRINRGEQTVDEIAGFIRNRAPEASSCVNANP</sequence>
<keyword evidence="2 4" id="KW-0378">Hydrolase</keyword>
<evidence type="ECO:0000313" key="4">
    <source>
        <dbReference type="EMBL" id="MFB9822142.1"/>
    </source>
</evidence>
<name>A0ABV5Y7K6_ARTRM</name>
<dbReference type="PANTHER" id="PTHR48081">
    <property type="entry name" value="AB HYDROLASE SUPERFAMILY PROTEIN C4A8.06C"/>
    <property type="match status" value="1"/>
</dbReference>
<proteinExistence type="inferred from homology"/>
<comment type="similarity">
    <text evidence="1">Belongs to the 'GDXG' lipolytic enzyme family.</text>
</comment>
<evidence type="ECO:0000256" key="1">
    <source>
        <dbReference type="ARBA" id="ARBA00010515"/>
    </source>
</evidence>
<dbReference type="PROSITE" id="PS01173">
    <property type="entry name" value="LIPASE_GDXG_HIS"/>
    <property type="match status" value="1"/>
</dbReference>
<gene>
    <name evidence="4" type="ORF">ACFFP1_21970</name>
</gene>
<dbReference type="EMBL" id="JBHMBC010000040">
    <property type="protein sequence ID" value="MFB9822142.1"/>
    <property type="molecule type" value="Genomic_DNA"/>
</dbReference>
<keyword evidence="5" id="KW-1185">Reference proteome</keyword>
<reference evidence="4 5" key="1">
    <citation type="submission" date="2024-09" db="EMBL/GenBank/DDBJ databases">
        <authorList>
            <person name="Sun Q."/>
            <person name="Mori K."/>
        </authorList>
    </citation>
    <scope>NUCLEOTIDE SEQUENCE [LARGE SCALE GENOMIC DNA]</scope>
    <source>
        <strain evidence="4 5">JCM 1334</strain>
    </source>
</reference>
<comment type="caution">
    <text evidence="4">The sequence shown here is derived from an EMBL/GenBank/DDBJ whole genome shotgun (WGS) entry which is preliminary data.</text>
</comment>